<dbReference type="EMBL" id="JBHMQV010000009">
    <property type="protein sequence ID" value="MFC0850004.1"/>
    <property type="molecule type" value="Genomic_DNA"/>
</dbReference>
<dbReference type="Gene3D" id="1.25.40.10">
    <property type="entry name" value="Tetratricopeptide repeat domain"/>
    <property type="match status" value="2"/>
</dbReference>
<keyword evidence="5" id="KW-1185">Reference proteome</keyword>
<organism evidence="4 5">
    <name type="scientific">Streptomyces noboritoensis</name>
    <dbReference type="NCBI Taxonomy" id="67337"/>
    <lineage>
        <taxon>Bacteria</taxon>
        <taxon>Bacillati</taxon>
        <taxon>Actinomycetota</taxon>
        <taxon>Actinomycetes</taxon>
        <taxon>Kitasatosporales</taxon>
        <taxon>Streptomycetaceae</taxon>
        <taxon>Streptomyces</taxon>
    </lineage>
</organism>
<accession>A0ABV6TW33</accession>
<dbReference type="InterPro" id="IPR011990">
    <property type="entry name" value="TPR-like_helical_dom_sf"/>
</dbReference>
<dbReference type="InterPro" id="IPR036388">
    <property type="entry name" value="WH-like_DNA-bd_sf"/>
</dbReference>
<dbReference type="Gene3D" id="1.10.10.10">
    <property type="entry name" value="Winged helix-like DNA-binding domain superfamily/Winged helix DNA-binding domain"/>
    <property type="match status" value="1"/>
</dbReference>
<dbReference type="Proteomes" id="UP001589887">
    <property type="component" value="Unassembled WGS sequence"/>
</dbReference>
<proteinExistence type="predicted"/>
<dbReference type="PANTHER" id="PTHR35807">
    <property type="entry name" value="TRANSCRIPTIONAL REGULATOR REDD-RELATED"/>
    <property type="match status" value="1"/>
</dbReference>
<feature type="region of interest" description="Disordered" evidence="2">
    <location>
        <begin position="1"/>
        <end position="40"/>
    </location>
</feature>
<dbReference type="Pfam" id="PF03704">
    <property type="entry name" value="BTAD"/>
    <property type="match status" value="1"/>
</dbReference>
<evidence type="ECO:0000259" key="3">
    <source>
        <dbReference type="SMART" id="SM01043"/>
    </source>
</evidence>
<evidence type="ECO:0000256" key="2">
    <source>
        <dbReference type="SAM" id="MobiDB-lite"/>
    </source>
</evidence>
<reference evidence="4 5" key="1">
    <citation type="submission" date="2024-09" db="EMBL/GenBank/DDBJ databases">
        <authorList>
            <person name="Sun Q."/>
            <person name="Mori K."/>
        </authorList>
    </citation>
    <scope>NUCLEOTIDE SEQUENCE [LARGE SCALE GENOMIC DNA]</scope>
    <source>
        <strain evidence="4 5">JCM 4557</strain>
    </source>
</reference>
<evidence type="ECO:0000313" key="5">
    <source>
        <dbReference type="Proteomes" id="UP001589887"/>
    </source>
</evidence>
<dbReference type="SMART" id="SM01043">
    <property type="entry name" value="BTAD"/>
    <property type="match status" value="1"/>
</dbReference>
<name>A0ABV6TW33_9ACTN</name>
<dbReference type="RefSeq" id="WP_394323970.1">
    <property type="nucleotide sequence ID" value="NZ_JBHMQV010000009.1"/>
</dbReference>
<sequence>MSTAQLVDHKREYSGAAGEPARSGHLPGPDGAAGGEPRTGVLDAAEGRRLTMAHQLLGEPARALEVHRRTELTGAATPDEIGALAWAAAAYCAHGELRRAQASVRRALAALTHCGDPGAQAVTHAVAAVVAACDGRGAVAEHHRELAGETACGSGDPALVLLVRTCAAQERIEQGEARRVLAGLDTALSALGPDDERAEPPELLLAAGCLRGCAHLALGELDYAAAEFGRALAGYQRLGETTGHAALGARALLGLGDVHRERGALGPARAAYQEAVVRSEQCGDRQVLAAALTGLALARGAEEPRAAALLARRAVGQCAGRTRIRALIAAGWVALADERPEIAAEAARQAAGEPGAQACRPVFAELLELEAMCTREPRVRDRLLEDAQAMWTAARRPVAVARVAAARALLSGAGGPELREAVARLRQSGVRERAADAAGLLNRATAPLRPSAAVRVLGGFQVLRDGVPVGPEEWQSKKARDLLKLLVARRGLPTPREVVVEALWPEEDPARCANRLSVALSILRLVLDPERRLAQDHFIAADKHVIGIARLRVDVRDFLAAARHALALADRSGGHAYAALADAERLYRGDVLEDEPYAEWAVALREEAQAVHAELLARLATAAAERGDHHAEVHFRLRLLERDPYDEETHLALIALLAAAGRHGEARRRHVLYVERMLEIDVEPSPFPRPGRRTPAQRGRDR</sequence>
<dbReference type="InterPro" id="IPR016032">
    <property type="entry name" value="Sig_transdc_resp-reg_C-effctor"/>
</dbReference>
<evidence type="ECO:0000256" key="1">
    <source>
        <dbReference type="ARBA" id="ARBA00023012"/>
    </source>
</evidence>
<comment type="caution">
    <text evidence="4">The sequence shown here is derived from an EMBL/GenBank/DDBJ whole genome shotgun (WGS) entry which is preliminary data.</text>
</comment>
<feature type="domain" description="Bacterial transcriptional activator" evidence="3">
    <location>
        <begin position="553"/>
        <end position="685"/>
    </location>
</feature>
<keyword evidence="1" id="KW-0902">Two-component regulatory system</keyword>
<gene>
    <name evidence="4" type="ORF">ACFH04_40735</name>
</gene>
<protein>
    <submittedName>
        <fullName evidence="4">BTAD domain-containing putative transcriptional regulator</fullName>
    </submittedName>
</protein>
<dbReference type="SUPFAM" id="SSF48452">
    <property type="entry name" value="TPR-like"/>
    <property type="match status" value="2"/>
</dbReference>
<dbReference type="InterPro" id="IPR051677">
    <property type="entry name" value="AfsR-DnrI-RedD_regulator"/>
</dbReference>
<dbReference type="InterPro" id="IPR005158">
    <property type="entry name" value="BTAD"/>
</dbReference>
<dbReference type="SUPFAM" id="SSF46894">
    <property type="entry name" value="C-terminal effector domain of the bipartite response regulators"/>
    <property type="match status" value="1"/>
</dbReference>
<evidence type="ECO:0000313" key="4">
    <source>
        <dbReference type="EMBL" id="MFC0850004.1"/>
    </source>
</evidence>